<sequence length="322" mass="35562">MSCLVFLCQGLSSASKRLICYNMTETEMEIVAGYHAEAKAALSGGAEIDDPKSRLKTLDEMSRVAKRTTAYLEAYVMTAVFGRTHPARANTRMARLGRRRREAGEEAELLSFEAFLEGALDGVYFTAHGYTTDRLGDHDPKEIYAGIHKLIAQFHDLGYEVFANSGTLLGLVRDKAPIAHDDDIDLAVVLKSNTDVGAAQEFSQLADKLIALGLGDQSLRESGAILKLPKIGGFQVDVFPAYGAWRRYKVFPYSFGDFTRRDVLPLGKCAVSGLPIPANPETVLEVNYGKDWRIPDPRFAFPWGPQKKKFATFLAEWNGEAV</sequence>
<organism evidence="1 2">
    <name type="scientific">Yoonia tamlensis</name>
    <dbReference type="NCBI Taxonomy" id="390270"/>
    <lineage>
        <taxon>Bacteria</taxon>
        <taxon>Pseudomonadati</taxon>
        <taxon>Pseudomonadota</taxon>
        <taxon>Alphaproteobacteria</taxon>
        <taxon>Rhodobacterales</taxon>
        <taxon>Paracoccaceae</taxon>
        <taxon>Yoonia</taxon>
    </lineage>
</organism>
<keyword evidence="2" id="KW-1185">Reference proteome</keyword>
<gene>
    <name evidence="1" type="ORF">SAMN04488005_3260</name>
</gene>
<evidence type="ECO:0000313" key="1">
    <source>
        <dbReference type="EMBL" id="SFR61359.1"/>
    </source>
</evidence>
<dbReference type="STRING" id="390270.SAMN04488005_3260"/>
<reference evidence="2" key="1">
    <citation type="submission" date="2016-10" db="EMBL/GenBank/DDBJ databases">
        <authorList>
            <person name="Varghese N."/>
            <person name="Submissions S."/>
        </authorList>
    </citation>
    <scope>NUCLEOTIDE SEQUENCE [LARGE SCALE GENOMIC DNA]</scope>
    <source>
        <strain evidence="2">DSM 26879</strain>
    </source>
</reference>
<name>A0A1I6I3X7_9RHOB</name>
<accession>A0A1I6I3X7</accession>
<proteinExistence type="predicted"/>
<protein>
    <recommendedName>
        <fullName evidence="3">LicD family protein</fullName>
    </recommendedName>
</protein>
<dbReference type="PANTHER" id="PTHR43404">
    <property type="entry name" value="LIPOPOLYSACCHARIDE CHOLINEPHOSPHOTRANSFERASE LICD"/>
    <property type="match status" value="1"/>
</dbReference>
<evidence type="ECO:0008006" key="3">
    <source>
        <dbReference type="Google" id="ProtNLM"/>
    </source>
</evidence>
<dbReference type="AlphaFoldDB" id="A0A1I6I3X7"/>
<dbReference type="Proteomes" id="UP000199478">
    <property type="component" value="Unassembled WGS sequence"/>
</dbReference>
<evidence type="ECO:0000313" key="2">
    <source>
        <dbReference type="Proteomes" id="UP000199478"/>
    </source>
</evidence>
<dbReference type="EMBL" id="FOYP01000004">
    <property type="protein sequence ID" value="SFR61359.1"/>
    <property type="molecule type" value="Genomic_DNA"/>
</dbReference>
<dbReference type="InterPro" id="IPR052942">
    <property type="entry name" value="LPS_cholinephosphotransferase"/>
</dbReference>
<dbReference type="PANTHER" id="PTHR43404:SF1">
    <property type="entry name" value="MNN4P"/>
    <property type="match status" value="1"/>
</dbReference>